<keyword evidence="2" id="KW-1185">Reference proteome</keyword>
<sequence>MAKLYAKNLIILEGDVAIPARTVFDATPAQAKQFDKLGAARPATAEEVKAWADAEAAKNGMAV</sequence>
<evidence type="ECO:0000313" key="2">
    <source>
        <dbReference type="Proteomes" id="UP000282125"/>
    </source>
</evidence>
<dbReference type="AlphaFoldDB" id="A0A3P3D1L9"/>
<dbReference type="OrthoDB" id="7875957at2"/>
<protein>
    <submittedName>
        <fullName evidence="1">Uncharacterized protein</fullName>
    </submittedName>
</protein>
<evidence type="ECO:0000313" key="1">
    <source>
        <dbReference type="EMBL" id="RRH68355.1"/>
    </source>
</evidence>
<dbReference type="RefSeq" id="WP_124966806.1">
    <property type="nucleotide sequence ID" value="NZ_RRAZ01000057.1"/>
</dbReference>
<gene>
    <name evidence="1" type="ORF">EG244_19370</name>
</gene>
<organism evidence="1 2">
    <name type="scientific">Falsigemmobacter faecalis</name>
    <dbReference type="NCBI Taxonomy" id="2488730"/>
    <lineage>
        <taxon>Bacteria</taxon>
        <taxon>Pseudomonadati</taxon>
        <taxon>Pseudomonadota</taxon>
        <taxon>Alphaproteobacteria</taxon>
        <taxon>Rhodobacterales</taxon>
        <taxon>Paracoccaceae</taxon>
        <taxon>Falsigemmobacter</taxon>
    </lineage>
</organism>
<comment type="caution">
    <text evidence="1">The sequence shown here is derived from an EMBL/GenBank/DDBJ whole genome shotgun (WGS) entry which is preliminary data.</text>
</comment>
<reference evidence="1 2" key="1">
    <citation type="submission" date="2018-11" db="EMBL/GenBank/DDBJ databases">
        <title>Gemmobacter sp. nov., YIM 102744-1 draft genome.</title>
        <authorList>
            <person name="Li G."/>
            <person name="Jiang Y."/>
        </authorList>
    </citation>
    <scope>NUCLEOTIDE SEQUENCE [LARGE SCALE GENOMIC DNA]</scope>
    <source>
        <strain evidence="1 2">YIM 102744-1</strain>
    </source>
</reference>
<name>A0A3P3D1L9_9RHOB</name>
<dbReference type="Proteomes" id="UP000282125">
    <property type="component" value="Unassembled WGS sequence"/>
</dbReference>
<accession>A0A3P3D1L9</accession>
<dbReference type="EMBL" id="RRAZ01000057">
    <property type="protein sequence ID" value="RRH68355.1"/>
    <property type="molecule type" value="Genomic_DNA"/>
</dbReference>
<proteinExistence type="predicted"/>